<dbReference type="InterPro" id="IPR032675">
    <property type="entry name" value="LRR_dom_sf"/>
</dbReference>
<dbReference type="InterPro" id="IPR036047">
    <property type="entry name" value="F-box-like_dom_sf"/>
</dbReference>
<dbReference type="InterPro" id="IPR052283">
    <property type="entry name" value="GenomicStab_NeuMorph_Reg"/>
</dbReference>
<feature type="compositionally biased region" description="Low complexity" evidence="1">
    <location>
        <begin position="692"/>
        <end position="706"/>
    </location>
</feature>
<evidence type="ECO:0000313" key="5">
    <source>
        <dbReference type="Proteomes" id="UP000887116"/>
    </source>
</evidence>
<feature type="domain" description="MBD" evidence="3">
    <location>
        <begin position="175"/>
        <end position="249"/>
    </location>
</feature>
<dbReference type="Pfam" id="PF01429">
    <property type="entry name" value="MBD"/>
    <property type="match status" value="1"/>
</dbReference>
<dbReference type="GO" id="GO:0003677">
    <property type="term" value="F:DNA binding"/>
    <property type="evidence" value="ECO:0007669"/>
    <property type="project" value="InterPro"/>
</dbReference>
<dbReference type="SMART" id="SM00256">
    <property type="entry name" value="FBOX"/>
    <property type="match status" value="1"/>
</dbReference>
<organism evidence="4 5">
    <name type="scientific">Trichonephila clavata</name>
    <name type="common">Joro spider</name>
    <name type="synonym">Nephila clavata</name>
    <dbReference type="NCBI Taxonomy" id="2740835"/>
    <lineage>
        <taxon>Eukaryota</taxon>
        <taxon>Metazoa</taxon>
        <taxon>Ecdysozoa</taxon>
        <taxon>Arthropoda</taxon>
        <taxon>Chelicerata</taxon>
        <taxon>Arachnida</taxon>
        <taxon>Araneae</taxon>
        <taxon>Araneomorphae</taxon>
        <taxon>Entelegynae</taxon>
        <taxon>Araneoidea</taxon>
        <taxon>Nephilidae</taxon>
        <taxon>Trichonephila</taxon>
    </lineage>
</organism>
<reference evidence="4" key="1">
    <citation type="submission" date="2020-07" db="EMBL/GenBank/DDBJ databases">
        <title>Multicomponent nature underlies the extraordinary mechanical properties of spider dragline silk.</title>
        <authorList>
            <person name="Kono N."/>
            <person name="Nakamura H."/>
            <person name="Mori M."/>
            <person name="Yoshida Y."/>
            <person name="Ohtoshi R."/>
            <person name="Malay A.D."/>
            <person name="Moran D.A.P."/>
            <person name="Tomita M."/>
            <person name="Numata K."/>
            <person name="Arakawa K."/>
        </authorList>
    </citation>
    <scope>NUCLEOTIDE SEQUENCE</scope>
</reference>
<feature type="region of interest" description="Disordered" evidence="1">
    <location>
        <begin position="83"/>
        <end position="112"/>
    </location>
</feature>
<dbReference type="Gene3D" id="3.30.890.10">
    <property type="entry name" value="Methyl-cpg-binding Protein 2, Chain A"/>
    <property type="match status" value="1"/>
</dbReference>
<dbReference type="CDD" id="cd00122">
    <property type="entry name" value="MBD"/>
    <property type="match status" value="1"/>
</dbReference>
<sequence>MSSANVSNNTDSELPVSTPEKSFVFSSERWISEEKVNSAASFSSVKIKEEIMDINESSILNCTDPSITNIKLEKVETVESLNEISSDASPVSPSRRNKLHSTTGHKQLKTHAEVTADSGAIHETTRVNKKSKSKKNVFLSTSTDSATAPLSNISKHLESEISKMPAPARRKKGNHFSPEAVIVPFSLGWMRELVHRSTEAKEGKRMSDVYYFSPEGTKLRSMPEIANYLSKHPECKLTLENFTFWKECVYREPFEIERSAKQISVSASSSKKETPNQTSIKKFLSSSTTSKSNLTPNESKEKTSKQSLSKKSSVTMKEIHSSESFNGSDNIVSTNSDNKNCVKSKPDRKRIKKIPFDNSQDNKLQLKSSTKVKQKCSSTCLNTSVPNVEVKKTVTVQNQLSTVLSNSVRNSLTKDSSLSKCSSRKKRPKLKLVLSKSVDSAEIQYPCTPHCVGANFQPPNVQCAICLCLFHAHCIPKLAEKVIFACRPCTTQKLSLYEDERKSVVFPDSVSSDENSTCDNSDDVDVSLLFPEIILSVPCERDTFSSNTGSDIPYKSFNSSNPPSYIPHEQKKTAFFGGNSNLVSSAAVGNVNNRNSAPLHMDNSKNAPCLLSNLLQPNTPRKPNVIPIIRCTSNQMLNYPPSQLTVVNANDFPSRVYQVGYGVRLPPGINISLENSLIVRRLPDGRRVVIRRNSNSSNSRNNVSSSPVEKPATTIHSSHQLLSNISGYVNTGFVHTNKTLTKSVETQSNAAVKNTIVTSKEPVQPVARPCLLNYVRNERNGSITLQFSESSRKSGTSLTQSALYLVFKKLNVSDLLRARQVCSHWRNVSSQNDLWEKVSLNGLTITNWKRCCFALQKFRTKSLDLRGIVHETTTNLWEDLKKHMMQLAGIQELIFDQITPSLLKSIAYNVPLLRKLECHFVTTACTEPEIWTTSCNVELSSLQCLGRLVRLKIGSGASIILRDGGEYLMPYLPNLRHVALTGFNFSSSVNLESLALQKELISLELGDCKDIEPGMYAILGTLTKLKRLRLENGGDVNDSKLCEALLKIKG</sequence>
<dbReference type="SUPFAM" id="SSF52047">
    <property type="entry name" value="RNI-like"/>
    <property type="match status" value="1"/>
</dbReference>
<feature type="compositionally biased region" description="Polar residues" evidence="1">
    <location>
        <begin position="1"/>
        <end position="12"/>
    </location>
</feature>
<evidence type="ECO:0000256" key="1">
    <source>
        <dbReference type="SAM" id="MobiDB-lite"/>
    </source>
</evidence>
<comment type="caution">
    <text evidence="4">The sequence shown here is derived from an EMBL/GenBank/DDBJ whole genome shotgun (WGS) entry which is preliminary data.</text>
</comment>
<dbReference type="InterPro" id="IPR001739">
    <property type="entry name" value="Methyl_CpG_DNA-bd"/>
</dbReference>
<evidence type="ECO:0000259" key="3">
    <source>
        <dbReference type="PROSITE" id="PS50982"/>
    </source>
</evidence>
<feature type="region of interest" description="Disordered" evidence="1">
    <location>
        <begin position="264"/>
        <end position="362"/>
    </location>
</feature>
<dbReference type="AlphaFoldDB" id="A0A8X6LC88"/>
<dbReference type="PANTHER" id="PTHR15739">
    <property type="entry name" value="ZINC FINGER PROTEIN"/>
    <property type="match status" value="1"/>
</dbReference>
<name>A0A8X6LC88_TRICU</name>
<gene>
    <name evidence="4" type="primary">NCL1_23507</name>
    <name evidence="4" type="ORF">TNCT_711</name>
</gene>
<protein>
    <submittedName>
        <fullName evidence="4">Uncharacterized protein</fullName>
    </submittedName>
</protein>
<evidence type="ECO:0000313" key="4">
    <source>
        <dbReference type="EMBL" id="GFR01779.1"/>
    </source>
</evidence>
<dbReference type="SUPFAM" id="SSF81383">
    <property type="entry name" value="F-box domain"/>
    <property type="match status" value="1"/>
</dbReference>
<dbReference type="PANTHER" id="PTHR15739:SF5">
    <property type="entry name" value="LD23158P"/>
    <property type="match status" value="1"/>
</dbReference>
<dbReference type="SUPFAM" id="SSF54171">
    <property type="entry name" value="DNA-binding domain"/>
    <property type="match status" value="1"/>
</dbReference>
<feature type="region of interest" description="Disordered" evidence="1">
    <location>
        <begin position="1"/>
        <end position="20"/>
    </location>
</feature>
<dbReference type="Gene3D" id="3.80.10.10">
    <property type="entry name" value="Ribonuclease Inhibitor"/>
    <property type="match status" value="1"/>
</dbReference>
<dbReference type="EMBL" id="BMAO01025314">
    <property type="protein sequence ID" value="GFR01779.1"/>
    <property type="molecule type" value="Genomic_DNA"/>
</dbReference>
<accession>A0A8X6LC88</accession>
<feature type="compositionally biased region" description="Polar residues" evidence="1">
    <location>
        <begin position="83"/>
        <end position="105"/>
    </location>
</feature>
<feature type="domain" description="F-box" evidence="2">
    <location>
        <begin position="792"/>
        <end position="838"/>
    </location>
</feature>
<dbReference type="InterPro" id="IPR001810">
    <property type="entry name" value="F-box_dom"/>
</dbReference>
<dbReference type="PROSITE" id="PS50181">
    <property type="entry name" value="FBOX"/>
    <property type="match status" value="1"/>
</dbReference>
<dbReference type="OrthoDB" id="61560at2759"/>
<dbReference type="SMART" id="SM00391">
    <property type="entry name" value="MBD"/>
    <property type="match status" value="1"/>
</dbReference>
<dbReference type="Pfam" id="PF12937">
    <property type="entry name" value="F-box-like"/>
    <property type="match status" value="1"/>
</dbReference>
<dbReference type="PROSITE" id="PS50982">
    <property type="entry name" value="MBD"/>
    <property type="match status" value="1"/>
</dbReference>
<proteinExistence type="predicted"/>
<dbReference type="Gene3D" id="1.20.1280.50">
    <property type="match status" value="1"/>
</dbReference>
<feature type="compositionally biased region" description="Polar residues" evidence="1">
    <location>
        <begin position="322"/>
        <end position="341"/>
    </location>
</feature>
<evidence type="ECO:0000259" key="2">
    <source>
        <dbReference type="PROSITE" id="PS50181"/>
    </source>
</evidence>
<feature type="compositionally biased region" description="Low complexity" evidence="1">
    <location>
        <begin position="278"/>
        <end position="292"/>
    </location>
</feature>
<feature type="region of interest" description="Disordered" evidence="1">
    <location>
        <begin position="692"/>
        <end position="716"/>
    </location>
</feature>
<dbReference type="Proteomes" id="UP000887116">
    <property type="component" value="Unassembled WGS sequence"/>
</dbReference>
<keyword evidence="5" id="KW-1185">Reference proteome</keyword>
<dbReference type="InterPro" id="IPR016177">
    <property type="entry name" value="DNA-bd_dom_sf"/>
</dbReference>